<name>A0ABD1DTK0_CULPP</name>
<reference evidence="1 2" key="1">
    <citation type="submission" date="2024-05" db="EMBL/GenBank/DDBJ databases">
        <title>Culex pipiens pipiens assembly and annotation.</title>
        <authorList>
            <person name="Alout H."/>
            <person name="Durand T."/>
        </authorList>
    </citation>
    <scope>NUCLEOTIDE SEQUENCE [LARGE SCALE GENOMIC DNA]</scope>
    <source>
        <strain evidence="1">HA-2024</strain>
        <tissue evidence="1">Whole body</tissue>
    </source>
</reference>
<protein>
    <submittedName>
        <fullName evidence="1">Uncharacterized protein</fullName>
    </submittedName>
</protein>
<organism evidence="1 2">
    <name type="scientific">Culex pipiens pipiens</name>
    <name type="common">Northern house mosquito</name>
    <dbReference type="NCBI Taxonomy" id="38569"/>
    <lineage>
        <taxon>Eukaryota</taxon>
        <taxon>Metazoa</taxon>
        <taxon>Ecdysozoa</taxon>
        <taxon>Arthropoda</taxon>
        <taxon>Hexapoda</taxon>
        <taxon>Insecta</taxon>
        <taxon>Pterygota</taxon>
        <taxon>Neoptera</taxon>
        <taxon>Endopterygota</taxon>
        <taxon>Diptera</taxon>
        <taxon>Nematocera</taxon>
        <taxon>Culicoidea</taxon>
        <taxon>Culicidae</taxon>
        <taxon>Culicinae</taxon>
        <taxon>Culicini</taxon>
        <taxon>Culex</taxon>
        <taxon>Culex</taxon>
    </lineage>
</organism>
<dbReference type="EMBL" id="JBEHCU010002316">
    <property type="protein sequence ID" value="KAL1402931.1"/>
    <property type="molecule type" value="Genomic_DNA"/>
</dbReference>
<evidence type="ECO:0000313" key="1">
    <source>
        <dbReference type="EMBL" id="KAL1402931.1"/>
    </source>
</evidence>
<dbReference type="AlphaFoldDB" id="A0ABD1DTK0"/>
<sequence length="49" mass="5749">MLNQKDSSSDASTVKVKPEYNELSYLVTRQCLHQEEFNQLSQYDRVKPT</sequence>
<proteinExistence type="predicted"/>
<dbReference type="Proteomes" id="UP001562425">
    <property type="component" value="Unassembled WGS sequence"/>
</dbReference>
<evidence type="ECO:0000313" key="2">
    <source>
        <dbReference type="Proteomes" id="UP001562425"/>
    </source>
</evidence>
<gene>
    <name evidence="1" type="ORF">pipiens_019592</name>
</gene>
<accession>A0ABD1DTK0</accession>
<comment type="caution">
    <text evidence="1">The sequence shown here is derived from an EMBL/GenBank/DDBJ whole genome shotgun (WGS) entry which is preliminary data.</text>
</comment>
<keyword evidence="2" id="KW-1185">Reference proteome</keyword>
<feature type="non-terminal residue" evidence="1">
    <location>
        <position position="49"/>
    </location>
</feature>